<dbReference type="Proteomes" id="UP000586827">
    <property type="component" value="Unassembled WGS sequence"/>
</dbReference>
<dbReference type="RefSeq" id="WP_067527750.1">
    <property type="nucleotide sequence ID" value="NZ_JABELX010000009.1"/>
</dbReference>
<keyword evidence="2" id="KW-1185">Reference proteome</keyword>
<evidence type="ECO:0000313" key="2">
    <source>
        <dbReference type="Proteomes" id="UP000586827"/>
    </source>
</evidence>
<sequence length="131" mass="13087">MTITYTGDPAALQSSANNTAACLGELESHLKALAATQDELHTAVVSQGAGNAIYNTLGNAHVRGLSLAGTLQQIVDGLSDTGVKVDLEDLEGAARVNAAMGDDGVVDGGAGASSWTSAGTAVDSKVDTATW</sequence>
<reference evidence="1 2" key="1">
    <citation type="submission" date="2020-05" db="EMBL/GenBank/DDBJ databases">
        <title>MicrobeNet Type strains.</title>
        <authorList>
            <person name="Nicholson A.C."/>
        </authorList>
    </citation>
    <scope>NUCLEOTIDE SEQUENCE [LARGE SCALE GENOMIC DNA]</scope>
    <source>
        <strain evidence="1 2">JCM 3224</strain>
    </source>
</reference>
<protein>
    <submittedName>
        <fullName evidence="1">Uncharacterized protein</fullName>
    </submittedName>
</protein>
<organism evidence="1 2">
    <name type="scientific">Nocardia uniformis</name>
    <dbReference type="NCBI Taxonomy" id="53432"/>
    <lineage>
        <taxon>Bacteria</taxon>
        <taxon>Bacillati</taxon>
        <taxon>Actinomycetota</taxon>
        <taxon>Actinomycetes</taxon>
        <taxon>Mycobacteriales</taxon>
        <taxon>Nocardiaceae</taxon>
        <taxon>Nocardia</taxon>
    </lineage>
</organism>
<dbReference type="EMBL" id="JABELX010000009">
    <property type="protein sequence ID" value="NNH73232.1"/>
    <property type="molecule type" value="Genomic_DNA"/>
</dbReference>
<evidence type="ECO:0000313" key="1">
    <source>
        <dbReference type="EMBL" id="NNH73232.1"/>
    </source>
</evidence>
<name>A0A849C3J5_9NOCA</name>
<accession>A0A849C3J5</accession>
<gene>
    <name evidence="1" type="ORF">HLB23_25810</name>
</gene>
<dbReference type="AlphaFoldDB" id="A0A849C3J5"/>
<proteinExistence type="predicted"/>
<comment type="caution">
    <text evidence="1">The sequence shown here is derived from an EMBL/GenBank/DDBJ whole genome shotgun (WGS) entry which is preliminary data.</text>
</comment>